<evidence type="ECO:0000259" key="1">
    <source>
        <dbReference type="Pfam" id="PF04198"/>
    </source>
</evidence>
<evidence type="ECO:0000313" key="3">
    <source>
        <dbReference type="Proteomes" id="UP000028123"/>
    </source>
</evidence>
<dbReference type="Proteomes" id="UP000028123">
    <property type="component" value="Unassembled WGS sequence"/>
</dbReference>
<accession>A0A081P0H3</accession>
<dbReference type="Pfam" id="PF04198">
    <property type="entry name" value="Sugar-bind"/>
    <property type="match status" value="1"/>
</dbReference>
<dbReference type="AlphaFoldDB" id="A0A081P0H3"/>
<dbReference type="GO" id="GO:0030246">
    <property type="term" value="F:carbohydrate binding"/>
    <property type="evidence" value="ECO:0007669"/>
    <property type="project" value="InterPro"/>
</dbReference>
<reference evidence="2 3" key="1">
    <citation type="submission" date="2014-06" db="EMBL/GenBank/DDBJ databases">
        <title>Draft genome sequence of Paenibacillus sp. MSt1.</title>
        <authorList>
            <person name="Aw Y.K."/>
            <person name="Ong K.S."/>
            <person name="Gan H.M."/>
            <person name="Lee S.M."/>
        </authorList>
    </citation>
    <scope>NUCLEOTIDE SEQUENCE [LARGE SCALE GENOMIC DNA]</scope>
    <source>
        <strain evidence="2 3">MSt1</strain>
    </source>
</reference>
<keyword evidence="3" id="KW-1185">Reference proteome</keyword>
<dbReference type="Gene3D" id="3.40.50.1360">
    <property type="match status" value="1"/>
</dbReference>
<evidence type="ECO:0000313" key="2">
    <source>
        <dbReference type="EMBL" id="KEQ24196.1"/>
    </source>
</evidence>
<dbReference type="eggNOG" id="COG2390">
    <property type="taxonomic scope" value="Bacteria"/>
</dbReference>
<dbReference type="OrthoDB" id="58802at2"/>
<dbReference type="RefSeq" id="WP_036686472.1">
    <property type="nucleotide sequence ID" value="NZ_JNVM01000017.1"/>
</dbReference>
<comment type="caution">
    <text evidence="2">The sequence shown here is derived from an EMBL/GenBank/DDBJ whole genome shotgun (WGS) entry which is preliminary data.</text>
</comment>
<protein>
    <recommendedName>
        <fullName evidence="1">Sugar-binding domain-containing protein</fullName>
    </recommendedName>
</protein>
<sequence length="111" mass="12544">MKDTVGKAAAGFVLKAMKQAERIGVSWGTTLYHVVKEFPFEEKREPQDRPACRRIGNDKTEIHSNQIAYELSKKGLIQKELHHDVMTELLFAADPIRITDSQSFGPYSAQP</sequence>
<proteinExistence type="predicted"/>
<dbReference type="InterPro" id="IPR007324">
    <property type="entry name" value="Sugar-bd_dom_put"/>
</dbReference>
<dbReference type="EMBL" id="JNVM01000017">
    <property type="protein sequence ID" value="KEQ24196.1"/>
    <property type="molecule type" value="Genomic_DNA"/>
</dbReference>
<feature type="domain" description="Sugar-binding" evidence="1">
    <location>
        <begin position="2"/>
        <end position="75"/>
    </location>
</feature>
<dbReference type="SUPFAM" id="SSF100950">
    <property type="entry name" value="NagB/RpiA/CoA transferase-like"/>
    <property type="match status" value="1"/>
</dbReference>
<gene>
    <name evidence="2" type="ORF">ET33_10910</name>
</gene>
<dbReference type="InterPro" id="IPR037171">
    <property type="entry name" value="NagB/RpiA_transferase-like"/>
</dbReference>
<name>A0A081P0H3_9BACL</name>
<organism evidence="2 3">
    <name type="scientific">Paenibacillus tyrfis</name>
    <dbReference type="NCBI Taxonomy" id="1501230"/>
    <lineage>
        <taxon>Bacteria</taxon>
        <taxon>Bacillati</taxon>
        <taxon>Bacillota</taxon>
        <taxon>Bacilli</taxon>
        <taxon>Bacillales</taxon>
        <taxon>Paenibacillaceae</taxon>
        <taxon>Paenibacillus</taxon>
    </lineage>
</organism>